<dbReference type="AlphaFoldDB" id="A0A2S3WHA1"/>
<dbReference type="InterPro" id="IPR013757">
    <property type="entry name" value="Topo_IIA_A_a_sf"/>
</dbReference>
<keyword evidence="6 8" id="KW-0238">DNA-binding</keyword>
<dbReference type="Proteomes" id="UP000237194">
    <property type="component" value="Unassembled WGS sequence"/>
</dbReference>
<dbReference type="Pfam" id="PF03989">
    <property type="entry name" value="DNA_gyraseA_C"/>
    <property type="match status" value="6"/>
</dbReference>
<dbReference type="Pfam" id="PF00521">
    <property type="entry name" value="DNA_topoisoIV"/>
    <property type="match status" value="1"/>
</dbReference>
<dbReference type="GO" id="GO:0006265">
    <property type="term" value="P:DNA topological change"/>
    <property type="evidence" value="ECO:0007669"/>
    <property type="project" value="UniProtKB-UniRule"/>
</dbReference>
<dbReference type="CDD" id="cd00187">
    <property type="entry name" value="TOP4c"/>
    <property type="match status" value="1"/>
</dbReference>
<dbReference type="NCBIfam" id="NF004044">
    <property type="entry name" value="PRK05561.1"/>
    <property type="match status" value="1"/>
</dbReference>
<evidence type="ECO:0000256" key="5">
    <source>
        <dbReference type="ARBA" id="ARBA00023029"/>
    </source>
</evidence>
<keyword evidence="7 8" id="KW-0413">Isomerase</keyword>
<evidence type="ECO:0000256" key="3">
    <source>
        <dbReference type="ARBA" id="ARBA00022741"/>
    </source>
</evidence>
<dbReference type="Gene3D" id="1.10.268.10">
    <property type="entry name" value="Topoisomerase, domain 3"/>
    <property type="match status" value="1"/>
</dbReference>
<dbReference type="InterPro" id="IPR035516">
    <property type="entry name" value="Gyrase/topoIV_suA_C"/>
</dbReference>
<comment type="miscellaneous">
    <text evidence="8">Few gyrases are as efficient as E.coli at forming negative supercoils. Not all organisms have 2 type II topoisomerases; in organisms with a single type II topoisomerase this enzyme also has to decatenate newly replicated chromosomes.</text>
</comment>
<dbReference type="SUPFAM" id="SSF56719">
    <property type="entry name" value="Type II DNA topoisomerase"/>
    <property type="match status" value="1"/>
</dbReference>
<proteinExistence type="inferred from homology"/>
<evidence type="ECO:0000256" key="2">
    <source>
        <dbReference type="ARBA" id="ARBA00008263"/>
    </source>
</evidence>
<keyword evidence="4 8" id="KW-0067">ATP-binding</keyword>
<comment type="subcellular location">
    <subcellularLocation>
        <location evidence="8">Cytoplasm</location>
    </subcellularLocation>
</comment>
<dbReference type="FunFam" id="3.90.199.10:FF:000001">
    <property type="entry name" value="DNA gyrase subunit A"/>
    <property type="match status" value="1"/>
</dbReference>
<dbReference type="GO" id="GO:0003677">
    <property type="term" value="F:DNA binding"/>
    <property type="evidence" value="ECO:0007669"/>
    <property type="project" value="UniProtKB-UniRule"/>
</dbReference>
<keyword evidence="5 8" id="KW-0799">Topoisomerase</keyword>
<dbReference type="InterPro" id="IPR006691">
    <property type="entry name" value="GyrA/parC_rep"/>
</dbReference>
<evidence type="ECO:0000259" key="11">
    <source>
        <dbReference type="PROSITE" id="PS52040"/>
    </source>
</evidence>
<protein>
    <recommendedName>
        <fullName evidence="8">DNA gyrase subunit A</fullName>
        <ecNumber evidence="8">5.6.2.2</ecNumber>
    </recommendedName>
</protein>
<dbReference type="InterPro" id="IPR013758">
    <property type="entry name" value="Topo_IIA_A/C_ab"/>
</dbReference>
<keyword evidence="3 8" id="KW-0547">Nucleotide-binding</keyword>
<evidence type="ECO:0000256" key="6">
    <source>
        <dbReference type="ARBA" id="ARBA00023125"/>
    </source>
</evidence>
<keyword evidence="10" id="KW-0175">Coiled coil</keyword>
<comment type="function">
    <text evidence="8">A type II topoisomerase that negatively supercoils closed circular double-stranded (ds) DNA in an ATP-dependent manner to modulate DNA topology and maintain chromosomes in an underwound state. Negative supercoiling favors strand separation, and DNA replication, transcription, recombination and repair, all of which involve strand separation. Also able to catalyze the interconversion of other topological isomers of dsDNA rings, including catenanes and knotted rings. Type II topoisomerases break and join 2 DNA strands simultaneously in an ATP-dependent manner.</text>
</comment>
<reference evidence="12 13" key="2">
    <citation type="submission" date="2018-03" db="EMBL/GenBank/DDBJ databases">
        <title>Draft genome of Pseudomonas putida strain KT-27.</title>
        <authorList>
            <person name="Yoshizawa S."/>
            <person name="Khan N.H."/>
            <person name="Nishimura M."/>
            <person name="Chiura H.X."/>
            <person name="Ogura Y."/>
            <person name="Hayashi T."/>
            <person name="Kogure K."/>
        </authorList>
    </citation>
    <scope>NUCLEOTIDE SEQUENCE [LARGE SCALE GENOMIC DNA]</scope>
    <source>
        <strain evidence="12 13">KT-27</strain>
    </source>
</reference>
<dbReference type="RefSeq" id="WP_103438211.1">
    <property type="nucleotide sequence ID" value="NZ_MIND01000018.1"/>
</dbReference>
<accession>A0A2S3WHA1</accession>
<dbReference type="GO" id="GO:0005524">
    <property type="term" value="F:ATP binding"/>
    <property type="evidence" value="ECO:0007669"/>
    <property type="project" value="UniProtKB-UniRule"/>
</dbReference>
<dbReference type="EC" id="5.6.2.2" evidence="8"/>
<dbReference type="Gene3D" id="2.120.10.90">
    <property type="entry name" value="DNA gyrase/topoisomerase IV, subunit A, C-terminal"/>
    <property type="match status" value="1"/>
</dbReference>
<comment type="caution">
    <text evidence="12">The sequence shown here is derived from an EMBL/GenBank/DDBJ whole genome shotgun (WGS) entry which is preliminary data.</text>
</comment>
<evidence type="ECO:0000256" key="8">
    <source>
        <dbReference type="HAMAP-Rule" id="MF_01897"/>
    </source>
</evidence>
<evidence type="ECO:0000256" key="4">
    <source>
        <dbReference type="ARBA" id="ARBA00022840"/>
    </source>
</evidence>
<feature type="short sequence motif" description="GyrA-box" evidence="8">
    <location>
        <begin position="561"/>
        <end position="567"/>
    </location>
</feature>
<dbReference type="InterPro" id="IPR013760">
    <property type="entry name" value="Topo_IIA-like_dom_sf"/>
</dbReference>
<dbReference type="NCBIfam" id="NF004043">
    <property type="entry name" value="PRK05560.1"/>
    <property type="match status" value="1"/>
</dbReference>
<dbReference type="FunFam" id="3.30.1360.40:FF:000002">
    <property type="entry name" value="DNA gyrase subunit A"/>
    <property type="match status" value="1"/>
</dbReference>
<dbReference type="SUPFAM" id="SSF101904">
    <property type="entry name" value="GyrA/ParC C-terminal domain-like"/>
    <property type="match status" value="1"/>
</dbReference>
<dbReference type="Gene3D" id="3.90.199.10">
    <property type="entry name" value="Topoisomerase II, domain 5"/>
    <property type="match status" value="1"/>
</dbReference>
<gene>
    <name evidence="8" type="primary">gyrA</name>
    <name evidence="12" type="ORF">BGP80_21080</name>
</gene>
<dbReference type="GO" id="GO:0006261">
    <property type="term" value="P:DNA-templated DNA replication"/>
    <property type="evidence" value="ECO:0007669"/>
    <property type="project" value="UniProtKB-UniRule"/>
</dbReference>
<dbReference type="GO" id="GO:0005694">
    <property type="term" value="C:chromosome"/>
    <property type="evidence" value="ECO:0007669"/>
    <property type="project" value="InterPro"/>
</dbReference>
<dbReference type="InterPro" id="IPR005743">
    <property type="entry name" value="GyrA"/>
</dbReference>
<dbReference type="InterPro" id="IPR002205">
    <property type="entry name" value="Topo_IIA_dom_A"/>
</dbReference>
<reference evidence="12 13" key="1">
    <citation type="submission" date="2016-08" db="EMBL/GenBank/DDBJ databases">
        <authorList>
            <person name="Seilhamer J.J."/>
        </authorList>
    </citation>
    <scope>NUCLEOTIDE SEQUENCE [LARGE SCALE GENOMIC DNA]</scope>
    <source>
        <strain evidence="12 13">KT-27</strain>
    </source>
</reference>
<evidence type="ECO:0000313" key="12">
    <source>
        <dbReference type="EMBL" id="POF90291.1"/>
    </source>
</evidence>
<dbReference type="HAMAP" id="MF_01897">
    <property type="entry name" value="GyrA"/>
    <property type="match status" value="1"/>
</dbReference>
<evidence type="ECO:0000256" key="10">
    <source>
        <dbReference type="SAM" id="Coils"/>
    </source>
</evidence>
<dbReference type="Gene3D" id="3.30.1360.40">
    <property type="match status" value="1"/>
</dbReference>
<dbReference type="InterPro" id="IPR050220">
    <property type="entry name" value="Type_II_DNA_Topoisomerases"/>
</dbReference>
<evidence type="ECO:0000313" key="13">
    <source>
        <dbReference type="Proteomes" id="UP000237194"/>
    </source>
</evidence>
<comment type="similarity">
    <text evidence="2 8">Belongs to the type II topoisomerase GyrA/ParC subunit family.</text>
</comment>
<dbReference type="GO" id="GO:0009330">
    <property type="term" value="C:DNA topoisomerase type II (double strand cut, ATP-hydrolyzing) complex"/>
    <property type="evidence" value="ECO:0007669"/>
    <property type="project" value="TreeGrafter"/>
</dbReference>
<comment type="catalytic activity">
    <reaction evidence="1 8 9">
        <text>ATP-dependent breakage, passage and rejoining of double-stranded DNA.</text>
        <dbReference type="EC" id="5.6.2.2"/>
    </reaction>
</comment>
<evidence type="ECO:0000256" key="1">
    <source>
        <dbReference type="ARBA" id="ARBA00000185"/>
    </source>
</evidence>
<organism evidence="12 13">
    <name type="scientific">Pseudomonas putida</name>
    <name type="common">Arthrobacter siderocapsulatus</name>
    <dbReference type="NCBI Taxonomy" id="303"/>
    <lineage>
        <taxon>Bacteria</taxon>
        <taxon>Pseudomonadati</taxon>
        <taxon>Pseudomonadota</taxon>
        <taxon>Gammaproteobacteria</taxon>
        <taxon>Pseudomonadales</taxon>
        <taxon>Pseudomonadaceae</taxon>
        <taxon>Pseudomonas</taxon>
    </lineage>
</organism>
<dbReference type="SMART" id="SM00434">
    <property type="entry name" value="TOP4c"/>
    <property type="match status" value="1"/>
</dbReference>
<evidence type="ECO:0000256" key="7">
    <source>
        <dbReference type="ARBA" id="ARBA00023235"/>
    </source>
</evidence>
<sequence length="924" mass="101763">MGELAKEILPVNIEDELRQSYLDYAMSVIVGRALPDARDGLKPVHRRVLFAMSELGNDWNKPYKKSARVVGDVIGKYHPHGDTAVYDTIVRMAQPFSLRYLLVDGQGNFGSVDGDNAAAMRYTEVRMSKLAHELLADLHKETVDWVPNYDGTELIPAVMPTRIPNLLVNGSSGIAVGMATNIPPHNLGEVIDGCLALIDNPEVTIDELMQFIPGPDFPTAGLINGRSGIIEAYRTGRGRIYMRARSEIEDIDKVGGRQQIVITELPYQLNKARLIEKIAELVKEKKLEGITELRDESDKDGMRVVIELRRGEVPEVVLNNLYQQTQLQSVFGINIVALIDGRPRLLNLKDLLEAFVRHRREVVTRRTVFELRKARERGHILEGQAVALSNIDPVIALIKASPTPSEAKEALVAMPWESSAVQVMVERAGADSCRPENLDAQYGMRDGKYFLSPEQAQAILDLRLHRLTGLEHEKLLAEYQEILEQIGELIRILSSAERLMEVIREELEAIRAEYGDVRRTEILDARHDLSYGDMIPEEERVVTISHGGYAKTQPLTAYQAQRRGGKGKSASGVKDEDYIEHLLVANSHATLLLFSSKGKVYWLKTYDIPEASRAARGRPLVNLLPLEDGERITAMLQIDLEALQQNADVDEELEDGDDTVLEGELVEAEEVDEEDGDTAEWAAEPTGAYIFMATASGTVKKTPLAQFARPRTSGLIALKLKEGDTLIAAAITDGAKEVMMFSDAGKVIRFAESVVREMGRTARGVRGMKLGKGQRIISMLIPESGAQILTASERGFGKRTPLSKFPRRGRGGQGVIAMGTKGRNGLLIGAIQVQEGEEIMLISDQGTLVRTRVGEVSSLGRNTQGVTLIKLASDETLVGLERIQEPSEDLEELLEGEEGAEGVELDAVEAADDDAGAAEEAPQE</sequence>
<feature type="coiled-coil region" evidence="10">
    <location>
        <begin position="493"/>
        <end position="520"/>
    </location>
</feature>
<evidence type="ECO:0000256" key="9">
    <source>
        <dbReference type="PROSITE-ProRule" id="PRU01384"/>
    </source>
</evidence>
<feature type="active site" description="O-(5'-phospho-DNA)-tyrosine intermediate" evidence="8 9">
    <location>
        <position position="122"/>
    </location>
</feature>
<dbReference type="GO" id="GO:0005737">
    <property type="term" value="C:cytoplasm"/>
    <property type="evidence" value="ECO:0007669"/>
    <property type="project" value="UniProtKB-SubCell"/>
</dbReference>
<dbReference type="PROSITE" id="PS52040">
    <property type="entry name" value="TOPO_IIA"/>
    <property type="match status" value="1"/>
</dbReference>
<dbReference type="EMBL" id="MIND01000018">
    <property type="protein sequence ID" value="POF90291.1"/>
    <property type="molecule type" value="Genomic_DNA"/>
</dbReference>
<keyword evidence="8" id="KW-0963">Cytoplasm</keyword>
<dbReference type="PANTHER" id="PTHR43493">
    <property type="entry name" value="DNA GYRASE/TOPOISOMERASE SUBUNIT A"/>
    <property type="match status" value="1"/>
</dbReference>
<feature type="domain" description="Topo IIA-type catalytic" evidence="11">
    <location>
        <begin position="34"/>
        <end position="534"/>
    </location>
</feature>
<comment type="subunit">
    <text evidence="8">Heterotetramer, composed of two GyrA and two GyrB chains. In the heterotetramer, GyrA contains the active site tyrosine that forms a transient covalent intermediate with DNA, while GyrB binds cofactors and catalyzes ATP hydrolysis.</text>
</comment>
<name>A0A2S3WHA1_PSEPU</name>
<dbReference type="NCBIfam" id="TIGR01063">
    <property type="entry name" value="gyrA"/>
    <property type="match status" value="1"/>
</dbReference>
<dbReference type="GO" id="GO:0034335">
    <property type="term" value="F:DNA negative supercoiling activity"/>
    <property type="evidence" value="ECO:0007669"/>
    <property type="project" value="UniProtKB-ARBA"/>
</dbReference>
<dbReference type="PANTHER" id="PTHR43493:SF5">
    <property type="entry name" value="DNA GYRASE SUBUNIT A, CHLOROPLASTIC_MITOCHONDRIAL"/>
    <property type="match status" value="1"/>
</dbReference>